<gene>
    <name evidence="4" type="ORF">E2N92_07125</name>
</gene>
<keyword evidence="1" id="KW-0547">Nucleotide-binding</keyword>
<dbReference type="InterPro" id="IPR027417">
    <property type="entry name" value="P-loop_NTPase"/>
</dbReference>
<dbReference type="PANTHER" id="PTHR43146:SF1">
    <property type="entry name" value="CANCER-RELATED NUCLEOSIDE-TRIPHOSPHATASE"/>
    <property type="match status" value="1"/>
</dbReference>
<name>A0A8G1A1Z3_9EURY</name>
<dbReference type="Gene3D" id="3.40.50.300">
    <property type="entry name" value="P-loop containing nucleotide triphosphate hydrolases"/>
    <property type="match status" value="1"/>
</dbReference>
<keyword evidence="5" id="KW-1185">Reference proteome</keyword>
<dbReference type="SUPFAM" id="SSF52540">
    <property type="entry name" value="P-loop containing nucleoside triphosphate hydrolases"/>
    <property type="match status" value="1"/>
</dbReference>
<dbReference type="InterPro" id="IPR004948">
    <property type="entry name" value="Nuc-triphosphatase_THEP1"/>
</dbReference>
<dbReference type="GO" id="GO:0017111">
    <property type="term" value="F:ribonucleoside triphosphate phosphatase activity"/>
    <property type="evidence" value="ECO:0007669"/>
    <property type="project" value="InterPro"/>
</dbReference>
<dbReference type="EMBL" id="CP037968">
    <property type="protein sequence ID" value="QYZ79223.1"/>
    <property type="molecule type" value="Genomic_DNA"/>
</dbReference>
<sequence>MKNLLVTGAPAAGKTTLVRRAVKGLPGVVGFYTEEMRERGERTGFELVGFDGRRVLFAHIHSISHHRVGQYGVDLEAFDVFLKRTPFDRPDTGLVVIDEIGRMECLSERFRDLVTDLLDGPVPVVATVALRGDPFIEEVKARRDVEVTVVTRENRDALLPRLRQSVAVLMEGQKP</sequence>
<evidence type="ECO:0000256" key="3">
    <source>
        <dbReference type="ARBA" id="ARBA00022840"/>
    </source>
</evidence>
<dbReference type="Pfam" id="PF03266">
    <property type="entry name" value="NTPase_1"/>
    <property type="match status" value="1"/>
</dbReference>
<dbReference type="AlphaFoldDB" id="A0A8G1A1Z3"/>
<evidence type="ECO:0000256" key="2">
    <source>
        <dbReference type="ARBA" id="ARBA00022801"/>
    </source>
</evidence>
<dbReference type="OrthoDB" id="52698at2157"/>
<evidence type="ECO:0000256" key="1">
    <source>
        <dbReference type="ARBA" id="ARBA00022741"/>
    </source>
</evidence>
<organism evidence="4 5">
    <name type="scientific">Methanofollis formosanus</name>
    <dbReference type="NCBI Taxonomy" id="299308"/>
    <lineage>
        <taxon>Archaea</taxon>
        <taxon>Methanobacteriati</taxon>
        <taxon>Methanobacteriota</taxon>
        <taxon>Stenosarchaea group</taxon>
        <taxon>Methanomicrobia</taxon>
        <taxon>Methanomicrobiales</taxon>
        <taxon>Methanomicrobiaceae</taxon>
        <taxon>Methanofollis</taxon>
    </lineage>
</organism>
<keyword evidence="2" id="KW-0378">Hydrolase</keyword>
<dbReference type="KEGG" id="mfk:E2N92_07125"/>
<reference evidence="4" key="1">
    <citation type="journal article" date="2005" name="Int. J. Syst. Evol. Microbiol.">
        <title>Methanofollis formosanus sp. nov., isolated from a fish pond.</title>
        <authorList>
            <person name="Wu S.Y."/>
            <person name="Chen S.C."/>
            <person name="Lai M.C."/>
        </authorList>
    </citation>
    <scope>NUCLEOTIDE SEQUENCE</scope>
    <source>
        <strain evidence="4">ML15</strain>
    </source>
</reference>
<evidence type="ECO:0000313" key="4">
    <source>
        <dbReference type="EMBL" id="QYZ79223.1"/>
    </source>
</evidence>
<evidence type="ECO:0000313" key="5">
    <source>
        <dbReference type="Proteomes" id="UP000826709"/>
    </source>
</evidence>
<accession>A0A8G1A1Z3</accession>
<reference evidence="4" key="2">
    <citation type="submission" date="2019-03" db="EMBL/GenBank/DDBJ databases">
        <authorList>
            <person name="Chen S.-C."/>
            <person name="Wu S.-Y."/>
            <person name="Lai M.-C."/>
        </authorList>
    </citation>
    <scope>NUCLEOTIDE SEQUENCE</scope>
    <source>
        <strain evidence="4">ML15</strain>
    </source>
</reference>
<protein>
    <submittedName>
        <fullName evidence="4">AAA family ATPase</fullName>
    </submittedName>
</protein>
<dbReference type="GO" id="GO:0005524">
    <property type="term" value="F:ATP binding"/>
    <property type="evidence" value="ECO:0007669"/>
    <property type="project" value="UniProtKB-KW"/>
</dbReference>
<dbReference type="RefSeq" id="WP_220680526.1">
    <property type="nucleotide sequence ID" value="NZ_CP037968.1"/>
</dbReference>
<dbReference type="PANTHER" id="PTHR43146">
    <property type="entry name" value="CANCER-RELATED NUCLEOSIDE-TRIPHOSPHATASE"/>
    <property type="match status" value="1"/>
</dbReference>
<dbReference type="Proteomes" id="UP000826709">
    <property type="component" value="Chromosome"/>
</dbReference>
<proteinExistence type="predicted"/>
<keyword evidence="3" id="KW-0067">ATP-binding</keyword>